<dbReference type="CDD" id="cd07012">
    <property type="entry name" value="PBP2_Bug_TTT"/>
    <property type="match status" value="1"/>
</dbReference>
<dbReference type="InterPro" id="IPR042100">
    <property type="entry name" value="Bug_dom1"/>
</dbReference>
<keyword evidence="4" id="KW-1185">Reference proteome</keyword>
<accession>A0A844WG31</accession>
<comment type="caution">
    <text evidence="3">The sequence shown here is derived from an EMBL/GenBank/DDBJ whole genome shotgun (WGS) entry which is preliminary data.</text>
</comment>
<evidence type="ECO:0000313" key="3">
    <source>
        <dbReference type="EMBL" id="MWB78699.1"/>
    </source>
</evidence>
<proteinExistence type="inferred from homology"/>
<keyword evidence="2" id="KW-0732">Signal</keyword>
<feature type="signal peptide" evidence="2">
    <location>
        <begin position="1"/>
        <end position="46"/>
    </location>
</feature>
<dbReference type="Proteomes" id="UP000443843">
    <property type="component" value="Unassembled WGS sequence"/>
</dbReference>
<dbReference type="PANTHER" id="PTHR42928:SF5">
    <property type="entry name" value="BLR1237 PROTEIN"/>
    <property type="match status" value="1"/>
</dbReference>
<dbReference type="EMBL" id="WNXQ01000006">
    <property type="protein sequence ID" value="MWB78699.1"/>
    <property type="molecule type" value="Genomic_DNA"/>
</dbReference>
<feature type="chain" id="PRO_5032647149" evidence="2">
    <location>
        <begin position="47"/>
        <end position="341"/>
    </location>
</feature>
<dbReference type="PIRSF" id="PIRSF017082">
    <property type="entry name" value="YflP"/>
    <property type="match status" value="1"/>
</dbReference>
<evidence type="ECO:0000256" key="1">
    <source>
        <dbReference type="ARBA" id="ARBA00006987"/>
    </source>
</evidence>
<comment type="similarity">
    <text evidence="1">Belongs to the UPF0065 (bug) family.</text>
</comment>
<dbReference type="Gene3D" id="3.40.190.150">
    <property type="entry name" value="Bordetella uptake gene, domain 1"/>
    <property type="match status" value="1"/>
</dbReference>
<reference evidence="3 4" key="1">
    <citation type="submission" date="2019-11" db="EMBL/GenBank/DDBJ databases">
        <title>Pseudooceanicola pacifica sp. nov., isolated from deep-sea sediment of the Pacific Ocean.</title>
        <authorList>
            <person name="Lyu L."/>
        </authorList>
    </citation>
    <scope>NUCLEOTIDE SEQUENCE [LARGE SCALE GENOMIC DNA]</scope>
    <source>
        <strain evidence="3 4">216_PA32_1</strain>
    </source>
</reference>
<protein>
    <submittedName>
        <fullName evidence="3">Tripartite tricarboxylate transporter substrate binding protein</fullName>
    </submittedName>
</protein>
<sequence>MARSLVAQPAWHIVKRRRRKNMTHQRSKFRMACAAAAILAGSAVSAADCPEGFPGKTVNFWVGYGAGGGTDLISRTLASIIEEKEGWTISVANKPGAGSSVMMTQLAASPPDGLTVGITSTGAVSKVPNRNPDSPYSIGDFTYLGTAQLTPVSVTTLTDKPFDNYEEMIAYAKKNGSMTISTATSDANIFFDEISEREGVRIILVPNKGTAESLQQILGGHVDAALLGSGHVQHLKSGKMIQIFTMGDRPAPFAPDAPSSKDLGYDFIGAVSYVLVAAPDGLEPAVQTCLEQVLDEAVNSEEFAKVQATYDQQALNLGAKETTALLEREFAKFKDYYNTEK</sequence>
<dbReference type="Pfam" id="PF03401">
    <property type="entry name" value="TctC"/>
    <property type="match status" value="1"/>
</dbReference>
<dbReference type="Gene3D" id="3.40.190.10">
    <property type="entry name" value="Periplasmic binding protein-like II"/>
    <property type="match status" value="1"/>
</dbReference>
<gene>
    <name evidence="3" type="ORF">GLS40_11730</name>
</gene>
<evidence type="ECO:0000256" key="2">
    <source>
        <dbReference type="SAM" id="SignalP"/>
    </source>
</evidence>
<organism evidence="3 4">
    <name type="scientific">Pseudooceanicola pacificus</name>
    <dbReference type="NCBI Taxonomy" id="2676438"/>
    <lineage>
        <taxon>Bacteria</taxon>
        <taxon>Pseudomonadati</taxon>
        <taxon>Pseudomonadota</taxon>
        <taxon>Alphaproteobacteria</taxon>
        <taxon>Rhodobacterales</taxon>
        <taxon>Paracoccaceae</taxon>
        <taxon>Pseudooceanicola</taxon>
    </lineage>
</organism>
<dbReference type="AlphaFoldDB" id="A0A844WG31"/>
<dbReference type="PANTHER" id="PTHR42928">
    <property type="entry name" value="TRICARBOXYLATE-BINDING PROTEIN"/>
    <property type="match status" value="1"/>
</dbReference>
<dbReference type="InterPro" id="IPR005064">
    <property type="entry name" value="BUG"/>
</dbReference>
<evidence type="ECO:0000313" key="4">
    <source>
        <dbReference type="Proteomes" id="UP000443843"/>
    </source>
</evidence>
<name>A0A844WG31_9RHOB</name>